<dbReference type="EMBL" id="CADIKK010000151">
    <property type="protein sequence ID" value="CAB3810694.1"/>
    <property type="molecule type" value="Genomic_DNA"/>
</dbReference>
<proteinExistence type="predicted"/>
<dbReference type="AlphaFoldDB" id="A0A6S7BRA2"/>
<sequence>MTITLLSNHSYECWVASELTEVGLLRASIGPPIIVIVRGVSSPRLASSEMAASTGTVGWHTEITCRFFAPMWRMNSWI</sequence>
<evidence type="ECO:0000313" key="2">
    <source>
        <dbReference type="Proteomes" id="UP000494365"/>
    </source>
</evidence>
<evidence type="ECO:0000313" key="1">
    <source>
        <dbReference type="EMBL" id="CAB3810694.1"/>
    </source>
</evidence>
<keyword evidence="2" id="KW-1185">Reference proteome</keyword>
<protein>
    <submittedName>
        <fullName evidence="1">Uncharacterized protein</fullName>
    </submittedName>
</protein>
<organism evidence="1 2">
    <name type="scientific">Paraburkholderia ultramafica</name>
    <dbReference type="NCBI Taxonomy" id="1544867"/>
    <lineage>
        <taxon>Bacteria</taxon>
        <taxon>Pseudomonadati</taxon>
        <taxon>Pseudomonadota</taxon>
        <taxon>Betaproteobacteria</taxon>
        <taxon>Burkholderiales</taxon>
        <taxon>Burkholderiaceae</taxon>
        <taxon>Paraburkholderia</taxon>
    </lineage>
</organism>
<dbReference type="Proteomes" id="UP000494365">
    <property type="component" value="Unassembled WGS sequence"/>
</dbReference>
<name>A0A6S7BRA2_9BURK</name>
<gene>
    <name evidence="1" type="ORF">LMG28614_07321</name>
</gene>
<reference evidence="1 2" key="1">
    <citation type="submission" date="2020-04" db="EMBL/GenBank/DDBJ databases">
        <authorList>
            <person name="De Canck E."/>
        </authorList>
    </citation>
    <scope>NUCLEOTIDE SEQUENCE [LARGE SCALE GENOMIC DNA]</scope>
    <source>
        <strain evidence="1 2">LMG 28614</strain>
    </source>
</reference>
<accession>A0A6S7BRA2</accession>